<keyword evidence="2" id="KW-1185">Reference proteome</keyword>
<dbReference type="EMBL" id="JPRL01000001">
    <property type="protein sequence ID" value="KFF05778.1"/>
    <property type="molecule type" value="Genomic_DNA"/>
</dbReference>
<evidence type="ECO:0000313" key="1">
    <source>
        <dbReference type="EMBL" id="KFF05778.1"/>
    </source>
</evidence>
<gene>
    <name evidence="1" type="ORF">IW19_09705</name>
</gene>
<dbReference type="AlphaFoldDB" id="A0A085ZMW4"/>
<reference evidence="1 2" key="1">
    <citation type="submission" date="2014-07" db="EMBL/GenBank/DDBJ databases">
        <title>Genome of Flavobacterium reichenbachii LMG 25512.</title>
        <authorList>
            <person name="Stropko S.J."/>
            <person name="Pipes S.E."/>
            <person name="Newman J.D."/>
        </authorList>
    </citation>
    <scope>NUCLEOTIDE SEQUENCE [LARGE SCALE GENOMIC DNA]</scope>
    <source>
        <strain evidence="1 2">LMG 25512</strain>
    </source>
</reference>
<name>A0A085ZMW4_9FLAO</name>
<evidence type="ECO:0008006" key="3">
    <source>
        <dbReference type="Google" id="ProtNLM"/>
    </source>
</evidence>
<dbReference type="RefSeq" id="WP_035683490.1">
    <property type="nucleotide sequence ID" value="NZ_JPRL01000001.1"/>
</dbReference>
<evidence type="ECO:0000313" key="2">
    <source>
        <dbReference type="Proteomes" id="UP000028715"/>
    </source>
</evidence>
<dbReference type="PROSITE" id="PS51257">
    <property type="entry name" value="PROKAR_LIPOPROTEIN"/>
    <property type="match status" value="1"/>
</dbReference>
<proteinExistence type="predicted"/>
<protein>
    <recommendedName>
        <fullName evidence="3">3-keto-disaccharide hydrolase domain-containing protein</fullName>
    </recommendedName>
</protein>
<organism evidence="1 2">
    <name type="scientific">Flavobacterium reichenbachii</name>
    <dbReference type="NCBI Taxonomy" id="362418"/>
    <lineage>
        <taxon>Bacteria</taxon>
        <taxon>Pseudomonadati</taxon>
        <taxon>Bacteroidota</taxon>
        <taxon>Flavobacteriia</taxon>
        <taxon>Flavobacteriales</taxon>
        <taxon>Flavobacteriaceae</taxon>
        <taxon>Flavobacterium</taxon>
    </lineage>
</organism>
<dbReference type="Gene3D" id="2.60.120.560">
    <property type="entry name" value="Exo-inulinase, domain 1"/>
    <property type="match status" value="1"/>
</dbReference>
<accession>A0A085ZMW4</accession>
<dbReference type="OrthoDB" id="752993at2"/>
<sequence length="203" mass="23242">MKFIYIVAAFTGLTLISCSGTISTSKKEYHLTENSQIESDWKFDPQEWSLENQTFSGSGSAEHWAVITSKKQLPENYEITYSINLSSGNLVETMLNFDKQNYIRTYLYNIDQNIVIGRGIYNKKSDEYNKRGGPTLLNKPFNFSSNTWHKVKIQVLNKKLLFVVNDSVSIECSLEKYNLSQKGKIGFLTNGKAKIKDLRIKNL</sequence>
<dbReference type="STRING" id="362418.IW19_09705"/>
<dbReference type="eggNOG" id="ENOG5030R5Z">
    <property type="taxonomic scope" value="Bacteria"/>
</dbReference>
<dbReference type="Proteomes" id="UP000028715">
    <property type="component" value="Unassembled WGS sequence"/>
</dbReference>
<comment type="caution">
    <text evidence="1">The sequence shown here is derived from an EMBL/GenBank/DDBJ whole genome shotgun (WGS) entry which is preliminary data.</text>
</comment>